<dbReference type="SUPFAM" id="SSF54427">
    <property type="entry name" value="NTF2-like"/>
    <property type="match status" value="1"/>
</dbReference>
<reference evidence="1 2" key="1">
    <citation type="submission" date="2016-10" db="EMBL/GenBank/DDBJ databases">
        <authorList>
            <person name="de Groot N.N."/>
        </authorList>
    </citation>
    <scope>NUCLEOTIDE SEQUENCE [LARGE SCALE GENOMIC DNA]</scope>
    <source>
        <strain evidence="1 2">DSM 44892</strain>
    </source>
</reference>
<sequence>MLFARNFGNVSCVQITRNSPGRAVPSVARALDALLNDRDTPLAEIVDRHFTPDYRQRTDGSWDDRAGFVRHIEHLRSLVRRASVTVLDELVDGDTYAERHVVEVDKVDGSRAAHEVYVFAQITADGRFSRLEEATVLLAGSGRDAELGRAR</sequence>
<accession>A0A1G8QKD6</accession>
<dbReference type="InterPro" id="IPR032710">
    <property type="entry name" value="NTF2-like_dom_sf"/>
</dbReference>
<evidence type="ECO:0000313" key="2">
    <source>
        <dbReference type="Proteomes" id="UP000183263"/>
    </source>
</evidence>
<protein>
    <recommendedName>
        <fullName evidence="3">SnoaL-like domain-containing protein</fullName>
    </recommendedName>
</protein>
<dbReference type="Gene3D" id="3.10.450.50">
    <property type="match status" value="1"/>
</dbReference>
<dbReference type="AlphaFoldDB" id="A0A1G8QKD6"/>
<dbReference type="Proteomes" id="UP000183263">
    <property type="component" value="Unassembled WGS sequence"/>
</dbReference>
<dbReference type="EMBL" id="FNDN01000015">
    <property type="protein sequence ID" value="SDJ05101.1"/>
    <property type="molecule type" value="Genomic_DNA"/>
</dbReference>
<keyword evidence="2" id="KW-1185">Reference proteome</keyword>
<evidence type="ECO:0000313" key="1">
    <source>
        <dbReference type="EMBL" id="SDJ05101.1"/>
    </source>
</evidence>
<name>A0A1G8QKD6_9NOCA</name>
<organism evidence="1 2">
    <name type="scientific">Rhodococcus triatomae</name>
    <dbReference type="NCBI Taxonomy" id="300028"/>
    <lineage>
        <taxon>Bacteria</taxon>
        <taxon>Bacillati</taxon>
        <taxon>Actinomycetota</taxon>
        <taxon>Actinomycetes</taxon>
        <taxon>Mycobacteriales</taxon>
        <taxon>Nocardiaceae</taxon>
        <taxon>Rhodococcus</taxon>
    </lineage>
</organism>
<evidence type="ECO:0008006" key="3">
    <source>
        <dbReference type="Google" id="ProtNLM"/>
    </source>
</evidence>
<gene>
    <name evidence="1" type="ORF">SAMN05444695_11561</name>
</gene>
<proteinExistence type="predicted"/>